<evidence type="ECO:0000313" key="5">
    <source>
        <dbReference type="Proteomes" id="UP000721442"/>
    </source>
</evidence>
<dbReference type="EMBL" id="JADINE010000019">
    <property type="protein sequence ID" value="MBO8407082.1"/>
    <property type="molecule type" value="Genomic_DNA"/>
</dbReference>
<feature type="coiled-coil region" evidence="1">
    <location>
        <begin position="143"/>
        <end position="170"/>
    </location>
</feature>
<reference evidence="4" key="1">
    <citation type="submission" date="2020-10" db="EMBL/GenBank/DDBJ databases">
        <authorList>
            <person name="Gilroy R."/>
        </authorList>
    </citation>
    <scope>NUCLEOTIDE SEQUENCE</scope>
    <source>
        <strain evidence="4">B1-16210</strain>
    </source>
</reference>
<keyword evidence="1" id="KW-0175">Coiled coil</keyword>
<evidence type="ECO:0000256" key="3">
    <source>
        <dbReference type="SAM" id="SignalP"/>
    </source>
</evidence>
<accession>A0A940DDG5</accession>
<proteinExistence type="predicted"/>
<dbReference type="Proteomes" id="UP000721442">
    <property type="component" value="Unassembled WGS sequence"/>
</dbReference>
<protein>
    <submittedName>
        <fullName evidence="4">Uncharacterized protein</fullName>
    </submittedName>
</protein>
<evidence type="ECO:0000256" key="2">
    <source>
        <dbReference type="SAM" id="MobiDB-lite"/>
    </source>
</evidence>
<sequence>MKHDLKISRLAIICVLCTAVSGAYGASSVRSLGGAGTYSSASDAAAAAESTSGGSVASVRGGSVRVNPSSTVSGTSTTINAGTTTSGRVATTPRLSIGHYLGGGTSVSGGSSVRPITPGGSTSGGGSTGGGSTGGGDVSAGDLDALRGQVDQLERDIEDLRTADDTVNDTISDLEQNKQDTLIPTADGYIIIDESTNEIFVDVDALQGALETVAGKDGREVELGSNDTHLLWRYVGEGNGEWRELIAKADITGPQGEKGEKGDPGEAANLDAYSTTEQMNAAISAAIDGLATTYATKAELAEYAKTDALERGLAAKANAADVYTKAEVYNKTEVDDKVADIVAGDMDEALANKADKTYVDTQLATKADKAELANYATTESVTALDSEMDEVNATATEAALGAAQALSGLTGKEDTSNKTQTLTDSATQYPSGAAVTSALAGKANVDDVPTTVAELTDASNYVTTDGLSGAISTATENMVTDTELTEALDKKADKATTLAGYGITDAYTTAQIDEKLEDVAVGGMEGMEQVLAGKQDVANLVQVVSEADTTKYPSGAAVYKELETKANASELDTLEQTVGQLDSTINAEGTGLADQIEAANTAASAAQTAAEEAAQTAESVQASLALKQDVSAREATTITNDETKYPSSAAVTAALAGKADTSALADYVKTDALPDAIGSALETAGAVTDENLAEKLDGYATDEELATKADASDVTELETAVGALETTVGDAESGLVKDVADAKAAADKASQDVAGKQDALTAEQLNAVNSGITAEKVSVYDGYADDIAGKQDALGYTAENAANKTDDMTADAGSTTKYPTVHAVEAYVTNTVAEGVEINTDQIAAGAVKTDQIGDGAVTEEKLSDELNAEIDGKEDKANLKALAYKDQIRDADVADDAAISKSKLATDVQSALDNAANAVAAPAGEKPANSVLGTDGDGNPVWYEVAM</sequence>
<feature type="signal peptide" evidence="3">
    <location>
        <begin position="1"/>
        <end position="25"/>
    </location>
</feature>
<organism evidence="4 5">
    <name type="scientific">Candidatus Enterousia excrementavium</name>
    <dbReference type="NCBI Taxonomy" id="2840789"/>
    <lineage>
        <taxon>Bacteria</taxon>
        <taxon>Pseudomonadati</taxon>
        <taxon>Pseudomonadota</taxon>
        <taxon>Alphaproteobacteria</taxon>
        <taxon>Candidatus Enterousia</taxon>
    </lineage>
</organism>
<gene>
    <name evidence="4" type="ORF">IAC77_01315</name>
</gene>
<feature type="chain" id="PRO_5037254144" evidence="3">
    <location>
        <begin position="26"/>
        <end position="948"/>
    </location>
</feature>
<feature type="compositionally biased region" description="Gly residues" evidence="2">
    <location>
        <begin position="121"/>
        <end position="138"/>
    </location>
</feature>
<reference evidence="4" key="2">
    <citation type="journal article" date="2021" name="PeerJ">
        <title>Extensive microbial diversity within the chicken gut microbiome revealed by metagenomics and culture.</title>
        <authorList>
            <person name="Gilroy R."/>
            <person name="Ravi A."/>
            <person name="Getino M."/>
            <person name="Pursley I."/>
            <person name="Horton D.L."/>
            <person name="Alikhan N.F."/>
            <person name="Baker D."/>
            <person name="Gharbi K."/>
            <person name="Hall N."/>
            <person name="Watson M."/>
            <person name="Adriaenssens E.M."/>
            <person name="Foster-Nyarko E."/>
            <person name="Jarju S."/>
            <person name="Secka A."/>
            <person name="Antonio M."/>
            <person name="Oren A."/>
            <person name="Chaudhuri R.R."/>
            <person name="La Ragione R."/>
            <person name="Hildebrand F."/>
            <person name="Pallen M.J."/>
        </authorList>
    </citation>
    <scope>NUCLEOTIDE SEQUENCE</scope>
    <source>
        <strain evidence="4">B1-16210</strain>
    </source>
</reference>
<feature type="compositionally biased region" description="Low complexity" evidence="2">
    <location>
        <begin position="51"/>
        <end position="66"/>
    </location>
</feature>
<feature type="compositionally biased region" description="Low complexity" evidence="2">
    <location>
        <begin position="73"/>
        <end position="87"/>
    </location>
</feature>
<name>A0A940DDG5_9PROT</name>
<keyword evidence="3" id="KW-0732">Signal</keyword>
<feature type="region of interest" description="Disordered" evidence="2">
    <location>
        <begin position="51"/>
        <end position="142"/>
    </location>
</feature>
<evidence type="ECO:0000313" key="4">
    <source>
        <dbReference type="EMBL" id="MBO8407082.1"/>
    </source>
</evidence>
<evidence type="ECO:0000256" key="1">
    <source>
        <dbReference type="SAM" id="Coils"/>
    </source>
</evidence>
<dbReference type="AlphaFoldDB" id="A0A940DDG5"/>
<comment type="caution">
    <text evidence="4">The sequence shown here is derived from an EMBL/GenBank/DDBJ whole genome shotgun (WGS) entry which is preliminary data.</text>
</comment>